<dbReference type="Gene3D" id="3.20.20.80">
    <property type="entry name" value="Glycosidases"/>
    <property type="match status" value="1"/>
</dbReference>
<sequence>MEGKKHRKSRRKQKDREGAVLVLGAVLVILLIAAAVVIILKISSGGKSRETENFTESVSESAEAEEDTESIPESEESRETESGNPESLPEEPQTAVAAEVGSMEDEGDPQKSSNASGQGNGASVSITTDTLKPTEGETAEMTLGIDVSKYQGGNIDWSAVKAAGIDFAIVRVGYRTKATGIIYEDPAARYNIQEAQKNGIKVGAYFFSSAVTEQEAREEASWVADFISRYKITYPVAYNCEDFKSEDSRQYGLDKTARTGIASAFLDSIQAAGYMPMFYASRNEMEGSADWDMDVLGSKYKVWVSQYPEKPFPDTPSSTYSGRHDMWQYTSQGQVAGISKKVDVNVAYFGYSKEAEAKDSTPAEVVEANPEVGITFTEVQETVTAKIETNLRTAPTTADGSQVVAKLVNGQTATRTGVGNNGWSRLEYNGQKVYAVSSFLTADLTYQAPAEEKPAPSQTYEPVNETVTAKDTTNLRTEPSTASQDTIAATIHFGDTVNRVGIGSNGWSQINYNGQILYAVTSYLTTDLNYKSSTTPTPDNPEAGITFTPVNDVVTAKSETNLRTVPSTDSPDTVIGVLHNGEAAVRTGIGSNGWSRLEVGGQTVYAVTNYLTGAQ</sequence>
<dbReference type="InterPro" id="IPR017853">
    <property type="entry name" value="GH"/>
</dbReference>
<reference evidence="5 6" key="1">
    <citation type="submission" date="2016-07" db="EMBL/GenBank/DDBJ databases">
        <title>Characterization of isolates of Eisenbergiella tayi derived from blood cultures, using whole genome sequencing.</title>
        <authorList>
            <person name="Burdz T."/>
            <person name="Wiebe D."/>
            <person name="Huynh C."/>
            <person name="Bernard K."/>
        </authorList>
    </citation>
    <scope>NUCLEOTIDE SEQUENCE [LARGE SCALE GENOMIC DNA]</scope>
    <source>
        <strain evidence="5 6">NML 110608</strain>
    </source>
</reference>
<evidence type="ECO:0000313" key="5">
    <source>
        <dbReference type="EMBL" id="ODM04165.1"/>
    </source>
</evidence>
<organism evidence="5 6">
    <name type="scientific">Eisenbergiella tayi</name>
    <dbReference type="NCBI Taxonomy" id="1432052"/>
    <lineage>
        <taxon>Bacteria</taxon>
        <taxon>Bacillati</taxon>
        <taxon>Bacillota</taxon>
        <taxon>Clostridia</taxon>
        <taxon>Lachnospirales</taxon>
        <taxon>Lachnospiraceae</taxon>
        <taxon>Eisenbergiella</taxon>
    </lineage>
</organism>
<dbReference type="Proteomes" id="UP000094067">
    <property type="component" value="Unassembled WGS sequence"/>
</dbReference>
<dbReference type="RefSeq" id="WP_069154398.1">
    <property type="nucleotide sequence ID" value="NZ_MCGH01000003.1"/>
</dbReference>
<dbReference type="Pfam" id="PF08239">
    <property type="entry name" value="SH3_3"/>
    <property type="match status" value="1"/>
</dbReference>
<evidence type="ECO:0000256" key="1">
    <source>
        <dbReference type="ARBA" id="ARBA00010646"/>
    </source>
</evidence>
<feature type="compositionally biased region" description="Acidic residues" evidence="2">
    <location>
        <begin position="62"/>
        <end position="74"/>
    </location>
</feature>
<evidence type="ECO:0000256" key="2">
    <source>
        <dbReference type="SAM" id="MobiDB-lite"/>
    </source>
</evidence>
<dbReference type="Pfam" id="PF01183">
    <property type="entry name" value="Glyco_hydro_25"/>
    <property type="match status" value="1"/>
</dbReference>
<gene>
    <name evidence="5" type="primary">acm_2</name>
    <name evidence="5" type="ORF">BEI61_04969</name>
</gene>
<accession>A0A1E3A5V8</accession>
<name>A0A1E3A5V8_9FIRM</name>
<keyword evidence="5" id="KW-0326">Glycosidase</keyword>
<dbReference type="GO" id="GO:0003796">
    <property type="term" value="F:lysozyme activity"/>
    <property type="evidence" value="ECO:0007669"/>
    <property type="project" value="UniProtKB-EC"/>
</dbReference>
<dbReference type="GO" id="GO:0009253">
    <property type="term" value="P:peptidoglycan catabolic process"/>
    <property type="evidence" value="ECO:0007669"/>
    <property type="project" value="InterPro"/>
</dbReference>
<dbReference type="PATRIC" id="fig|1432052.4.peg.5522"/>
<evidence type="ECO:0000259" key="4">
    <source>
        <dbReference type="PROSITE" id="PS51781"/>
    </source>
</evidence>
<feature type="transmembrane region" description="Helical" evidence="3">
    <location>
        <begin position="20"/>
        <end position="40"/>
    </location>
</feature>
<feature type="region of interest" description="Disordered" evidence="2">
    <location>
        <begin position="48"/>
        <end position="135"/>
    </location>
</feature>
<proteinExistence type="inferred from homology"/>
<dbReference type="PROSITE" id="PS51781">
    <property type="entry name" value="SH3B"/>
    <property type="match status" value="2"/>
</dbReference>
<dbReference type="EMBL" id="MCGH01000003">
    <property type="protein sequence ID" value="ODM04165.1"/>
    <property type="molecule type" value="Genomic_DNA"/>
</dbReference>
<feature type="domain" description="SH3b" evidence="4">
    <location>
        <begin position="378"/>
        <end position="444"/>
    </location>
</feature>
<dbReference type="EC" id="3.2.1.17" evidence="5"/>
<dbReference type="Gene3D" id="2.30.30.40">
    <property type="entry name" value="SH3 Domains"/>
    <property type="match status" value="3"/>
</dbReference>
<dbReference type="CDD" id="cd06414">
    <property type="entry name" value="GH25_LytC-like"/>
    <property type="match status" value="1"/>
</dbReference>
<protein>
    <submittedName>
        <fullName evidence="5">Lysozyme M1</fullName>
        <ecNumber evidence="5">3.2.1.17</ecNumber>
    </submittedName>
</protein>
<dbReference type="InterPro" id="IPR002053">
    <property type="entry name" value="Glyco_hydro_25"/>
</dbReference>
<keyword evidence="3" id="KW-1133">Transmembrane helix</keyword>
<dbReference type="InterPro" id="IPR003646">
    <property type="entry name" value="SH3-like_bac-type"/>
</dbReference>
<dbReference type="PANTHER" id="PTHR34135:SF2">
    <property type="entry name" value="LYSOZYME"/>
    <property type="match status" value="1"/>
</dbReference>
<dbReference type="PANTHER" id="PTHR34135">
    <property type="entry name" value="LYSOZYME"/>
    <property type="match status" value="1"/>
</dbReference>
<keyword evidence="3" id="KW-0812">Transmembrane</keyword>
<keyword evidence="3" id="KW-0472">Membrane</keyword>
<evidence type="ECO:0000313" key="6">
    <source>
        <dbReference type="Proteomes" id="UP000094067"/>
    </source>
</evidence>
<feature type="domain" description="SH3b" evidence="4">
    <location>
        <begin position="462"/>
        <end position="528"/>
    </location>
</feature>
<comment type="caution">
    <text evidence="5">The sequence shown here is derived from an EMBL/GenBank/DDBJ whole genome shotgun (WGS) entry which is preliminary data.</text>
</comment>
<comment type="similarity">
    <text evidence="1">Belongs to the glycosyl hydrolase 25 family.</text>
</comment>
<dbReference type="SUPFAM" id="SSF51445">
    <property type="entry name" value="(Trans)glycosidases"/>
    <property type="match status" value="1"/>
</dbReference>
<dbReference type="PROSITE" id="PS51904">
    <property type="entry name" value="GLYCOSYL_HYDROL_F25_2"/>
    <property type="match status" value="1"/>
</dbReference>
<keyword evidence="5" id="KW-0378">Hydrolase</keyword>
<evidence type="ECO:0000256" key="3">
    <source>
        <dbReference type="SAM" id="Phobius"/>
    </source>
</evidence>
<feature type="compositionally biased region" description="Low complexity" evidence="2">
    <location>
        <begin position="112"/>
        <end position="125"/>
    </location>
</feature>
<dbReference type="GO" id="GO:0016998">
    <property type="term" value="P:cell wall macromolecule catabolic process"/>
    <property type="evidence" value="ECO:0007669"/>
    <property type="project" value="InterPro"/>
</dbReference>
<dbReference type="SMART" id="SM00287">
    <property type="entry name" value="SH3b"/>
    <property type="match status" value="3"/>
</dbReference>
<dbReference type="AlphaFoldDB" id="A0A1E3A5V8"/>
<dbReference type="GO" id="GO:0016052">
    <property type="term" value="P:carbohydrate catabolic process"/>
    <property type="evidence" value="ECO:0007669"/>
    <property type="project" value="TreeGrafter"/>
</dbReference>